<evidence type="ECO:0000256" key="1">
    <source>
        <dbReference type="ARBA" id="ARBA00005715"/>
    </source>
</evidence>
<evidence type="ECO:0000259" key="7">
    <source>
        <dbReference type="Pfam" id="PF07005"/>
    </source>
</evidence>
<evidence type="ECO:0000259" key="8">
    <source>
        <dbReference type="Pfam" id="PF17042"/>
    </source>
</evidence>
<evidence type="ECO:0000256" key="5">
    <source>
        <dbReference type="ARBA" id="ARBA00022840"/>
    </source>
</evidence>
<comment type="similarity">
    <text evidence="1">Belongs to the four-carbon acid sugar kinase family.</text>
</comment>
<dbReference type="SUPFAM" id="SSF142764">
    <property type="entry name" value="YgbK-like"/>
    <property type="match status" value="1"/>
</dbReference>
<name>A0A7T0PVL5_9ACTO</name>
<dbReference type="EMBL" id="CP063989">
    <property type="protein sequence ID" value="QPL04839.1"/>
    <property type="molecule type" value="Genomic_DNA"/>
</dbReference>
<evidence type="ECO:0008006" key="11">
    <source>
        <dbReference type="Google" id="ProtNLM"/>
    </source>
</evidence>
<protein>
    <recommendedName>
        <fullName evidence="11">Hydroxyacid dehydrogenase</fullName>
    </recommendedName>
</protein>
<evidence type="ECO:0000256" key="6">
    <source>
        <dbReference type="ARBA" id="ARBA00023277"/>
    </source>
</evidence>
<keyword evidence="10" id="KW-1185">Reference proteome</keyword>
<dbReference type="AlphaFoldDB" id="A0A7T0PVL5"/>
<keyword evidence="6" id="KW-0119">Carbohydrate metabolism</keyword>
<reference evidence="9 10" key="1">
    <citation type="submission" date="2020-11" db="EMBL/GenBank/DDBJ databases">
        <title>Actinomyces sp. ZJ750.</title>
        <authorList>
            <person name="Zhou J."/>
        </authorList>
    </citation>
    <scope>NUCLEOTIDE SEQUENCE [LARGE SCALE GENOMIC DNA]</scope>
    <source>
        <strain evidence="9 10">ZJ750</strain>
    </source>
</reference>
<evidence type="ECO:0000256" key="2">
    <source>
        <dbReference type="ARBA" id="ARBA00022679"/>
    </source>
</evidence>
<dbReference type="Proteomes" id="UP000594637">
    <property type="component" value="Chromosome"/>
</dbReference>
<dbReference type="InterPro" id="IPR010737">
    <property type="entry name" value="4-carb_acid_sugar_kinase_N"/>
</dbReference>
<keyword evidence="4" id="KW-0418">Kinase</keyword>
<dbReference type="Gene3D" id="3.40.980.20">
    <property type="entry name" value="Four-carbon acid sugar kinase, nucleotide binding domain"/>
    <property type="match status" value="1"/>
</dbReference>
<evidence type="ECO:0000256" key="4">
    <source>
        <dbReference type="ARBA" id="ARBA00022777"/>
    </source>
</evidence>
<dbReference type="RefSeq" id="WP_166855800.1">
    <property type="nucleotide sequence ID" value="NZ_CP063989.1"/>
</dbReference>
<dbReference type="InterPro" id="IPR037051">
    <property type="entry name" value="4-carb_acid_sugar_kinase_N_sf"/>
</dbReference>
<dbReference type="GO" id="GO:0016301">
    <property type="term" value="F:kinase activity"/>
    <property type="evidence" value="ECO:0007669"/>
    <property type="project" value="UniProtKB-KW"/>
</dbReference>
<evidence type="ECO:0000256" key="3">
    <source>
        <dbReference type="ARBA" id="ARBA00022741"/>
    </source>
</evidence>
<dbReference type="InterPro" id="IPR042213">
    <property type="entry name" value="NBD_C_sf"/>
</dbReference>
<gene>
    <name evidence="9" type="ORF">ID810_08760</name>
</gene>
<dbReference type="KEGG" id="arep:ID810_08760"/>
<dbReference type="Pfam" id="PF17042">
    <property type="entry name" value="NBD_C"/>
    <property type="match status" value="1"/>
</dbReference>
<proteinExistence type="inferred from homology"/>
<feature type="domain" description="Four-carbon acid sugar kinase N-terminal" evidence="7">
    <location>
        <begin position="37"/>
        <end position="275"/>
    </location>
</feature>
<accession>A0A7T0PVL5</accession>
<dbReference type="InterPro" id="IPR031475">
    <property type="entry name" value="NBD_C"/>
</dbReference>
<keyword evidence="2" id="KW-0808">Transferase</keyword>
<dbReference type="Gene3D" id="3.40.50.10840">
    <property type="entry name" value="Putative sugar-binding, N-terminal domain"/>
    <property type="match status" value="1"/>
</dbReference>
<dbReference type="Pfam" id="PF07005">
    <property type="entry name" value="SBD_N"/>
    <property type="match status" value="1"/>
</dbReference>
<keyword evidence="3" id="KW-0547">Nucleotide-binding</keyword>
<sequence>MATLSEIVAPYPAAPALTALDVREAARAVGAPQPFFVVLDDDPTGTQSVSGLPVLTSWAQEDVAWALGGDAPAVYVMTNSRSLPPEHADRITREVVAAATTAAAAMRRRLAFVSRSDSTLRGHFPLEPQLIADLLEEAGQPVDGIILAPAFPEAGRVSVGGIHYTRIGEDFLPSGETEFARDATFGYTASSLAAWVEEKTRGAIRADEVLTPDLTELRTRPEALVGLLMSAKDQQVIAPDIACEQDLLALSLALIAAEARGRTFVYRVGPPFMRARLGQEVRAPLSAQEVEALRSPEEGADGRGAAKPEAVGGLVVVGSHVALTTRQLERLVADSGVPVLDVEVGKILDPVSRDDHLKDVIAQAVELLGQGTLVVRTSRTLVTGINAEDSLEVSRRVSTAVVETVQGIMGRIRPRFVLAKGGITSSDVASRGLGIRRAQCVGPMLPGIVSLWAAQDGPARGVPYIVFPGNVGDEHALAAVVKVLLGQD</sequence>
<dbReference type="GO" id="GO:0005524">
    <property type="term" value="F:ATP binding"/>
    <property type="evidence" value="ECO:0007669"/>
    <property type="project" value="UniProtKB-KW"/>
</dbReference>
<evidence type="ECO:0000313" key="9">
    <source>
        <dbReference type="EMBL" id="QPL04839.1"/>
    </source>
</evidence>
<keyword evidence="5" id="KW-0067">ATP-binding</keyword>
<organism evidence="9 10">
    <name type="scientific">Actinomyces respiraculi</name>
    <dbReference type="NCBI Taxonomy" id="2744574"/>
    <lineage>
        <taxon>Bacteria</taxon>
        <taxon>Bacillati</taxon>
        <taxon>Actinomycetota</taxon>
        <taxon>Actinomycetes</taxon>
        <taxon>Actinomycetales</taxon>
        <taxon>Actinomycetaceae</taxon>
        <taxon>Actinomyces</taxon>
    </lineage>
</organism>
<feature type="domain" description="Four-carbon acid sugar kinase nucleotide binding" evidence="8">
    <location>
        <begin position="314"/>
        <end position="477"/>
    </location>
</feature>
<evidence type="ECO:0000313" key="10">
    <source>
        <dbReference type="Proteomes" id="UP000594637"/>
    </source>
</evidence>